<gene>
    <name evidence="1" type="ORF">GCM10011335_26390</name>
</gene>
<sequence>MSADFLHDDGALRSRVVDFLVVHEDGSEILMDAAGPLGVRLADPGAAYSSVAEDEIRIEPALTNAREMMRYARWTTPLGDRVRLLAWLDDVGSVPLIEAAAAMRGSGEPVGMVMALVLKRFVTIDWRKAPIGPETLVSLRR</sequence>
<organism evidence="1 2">
    <name type="scientific">Aureimonas glaciei</name>
    <dbReference type="NCBI Taxonomy" id="1776957"/>
    <lineage>
        <taxon>Bacteria</taxon>
        <taxon>Pseudomonadati</taxon>
        <taxon>Pseudomonadota</taxon>
        <taxon>Alphaproteobacteria</taxon>
        <taxon>Hyphomicrobiales</taxon>
        <taxon>Aurantimonadaceae</taxon>
        <taxon>Aureimonas</taxon>
    </lineage>
</organism>
<proteinExistence type="predicted"/>
<dbReference type="EMBL" id="BMJJ01000006">
    <property type="protein sequence ID" value="GGD22238.1"/>
    <property type="molecule type" value="Genomic_DNA"/>
</dbReference>
<name>A0A916XYI8_9HYPH</name>
<accession>A0A916XYI8</accession>
<reference evidence="1" key="2">
    <citation type="submission" date="2020-09" db="EMBL/GenBank/DDBJ databases">
        <authorList>
            <person name="Sun Q."/>
            <person name="Zhou Y."/>
        </authorList>
    </citation>
    <scope>NUCLEOTIDE SEQUENCE</scope>
    <source>
        <strain evidence="1">CGMCC 1.15493</strain>
    </source>
</reference>
<protein>
    <submittedName>
        <fullName evidence="1">Uncharacterized protein</fullName>
    </submittedName>
</protein>
<dbReference type="AlphaFoldDB" id="A0A916XYI8"/>
<evidence type="ECO:0000313" key="2">
    <source>
        <dbReference type="Proteomes" id="UP000613160"/>
    </source>
</evidence>
<evidence type="ECO:0000313" key="1">
    <source>
        <dbReference type="EMBL" id="GGD22238.1"/>
    </source>
</evidence>
<reference evidence="1" key="1">
    <citation type="journal article" date="2014" name="Int. J. Syst. Evol. Microbiol.">
        <title>Complete genome sequence of Corynebacterium casei LMG S-19264T (=DSM 44701T), isolated from a smear-ripened cheese.</title>
        <authorList>
            <consortium name="US DOE Joint Genome Institute (JGI-PGF)"/>
            <person name="Walter F."/>
            <person name="Albersmeier A."/>
            <person name="Kalinowski J."/>
            <person name="Ruckert C."/>
        </authorList>
    </citation>
    <scope>NUCLEOTIDE SEQUENCE</scope>
    <source>
        <strain evidence="1">CGMCC 1.15493</strain>
    </source>
</reference>
<keyword evidence="2" id="KW-1185">Reference proteome</keyword>
<comment type="caution">
    <text evidence="1">The sequence shown here is derived from an EMBL/GenBank/DDBJ whole genome shotgun (WGS) entry which is preliminary data.</text>
</comment>
<dbReference type="Proteomes" id="UP000613160">
    <property type="component" value="Unassembled WGS sequence"/>
</dbReference>